<evidence type="ECO:0000259" key="3">
    <source>
        <dbReference type="PROSITE" id="PS51035"/>
    </source>
</evidence>
<gene>
    <name evidence="4" type="ORF">QVD17_26340</name>
</gene>
<protein>
    <recommendedName>
        <fullName evidence="3">BAG domain-containing protein</fullName>
    </recommendedName>
</protein>
<accession>A0AAD8K976</accession>
<dbReference type="AlphaFoldDB" id="A0AAD8K976"/>
<dbReference type="InterPro" id="IPR036533">
    <property type="entry name" value="BAG_dom_sf"/>
</dbReference>
<organism evidence="4 5">
    <name type="scientific">Tagetes erecta</name>
    <name type="common">African marigold</name>
    <dbReference type="NCBI Taxonomy" id="13708"/>
    <lineage>
        <taxon>Eukaryota</taxon>
        <taxon>Viridiplantae</taxon>
        <taxon>Streptophyta</taxon>
        <taxon>Embryophyta</taxon>
        <taxon>Tracheophyta</taxon>
        <taxon>Spermatophyta</taxon>
        <taxon>Magnoliopsida</taxon>
        <taxon>eudicotyledons</taxon>
        <taxon>Gunneridae</taxon>
        <taxon>Pentapetalae</taxon>
        <taxon>asterids</taxon>
        <taxon>campanulids</taxon>
        <taxon>Asterales</taxon>
        <taxon>Asteraceae</taxon>
        <taxon>Asteroideae</taxon>
        <taxon>Heliantheae alliance</taxon>
        <taxon>Tageteae</taxon>
        <taxon>Tagetes</taxon>
    </lineage>
</organism>
<dbReference type="PROSITE" id="PS50096">
    <property type="entry name" value="IQ"/>
    <property type="match status" value="1"/>
</dbReference>
<reference evidence="4" key="1">
    <citation type="journal article" date="2023" name="bioRxiv">
        <title>Improved chromosome-level genome assembly for marigold (Tagetes erecta).</title>
        <authorList>
            <person name="Jiang F."/>
            <person name="Yuan L."/>
            <person name="Wang S."/>
            <person name="Wang H."/>
            <person name="Xu D."/>
            <person name="Wang A."/>
            <person name="Fan W."/>
        </authorList>
    </citation>
    <scope>NUCLEOTIDE SEQUENCE</scope>
    <source>
        <strain evidence="4">WSJ</strain>
        <tissue evidence="4">Leaf</tissue>
    </source>
</reference>
<dbReference type="PROSITE" id="PS51035">
    <property type="entry name" value="BAG"/>
    <property type="match status" value="1"/>
</dbReference>
<evidence type="ECO:0000313" key="5">
    <source>
        <dbReference type="Proteomes" id="UP001229421"/>
    </source>
</evidence>
<dbReference type="GO" id="GO:0005516">
    <property type="term" value="F:calmodulin binding"/>
    <property type="evidence" value="ECO:0007669"/>
    <property type="project" value="UniProtKB-KW"/>
</dbReference>
<proteinExistence type="predicted"/>
<dbReference type="Proteomes" id="UP001229421">
    <property type="component" value="Unassembled WGS sequence"/>
</dbReference>
<dbReference type="SMART" id="SM00264">
    <property type="entry name" value="BAG"/>
    <property type="match status" value="1"/>
</dbReference>
<dbReference type="Gene3D" id="1.20.58.120">
    <property type="entry name" value="BAG domain"/>
    <property type="match status" value="1"/>
</dbReference>
<dbReference type="EMBL" id="JAUHHV010000007">
    <property type="protein sequence ID" value="KAK1417216.1"/>
    <property type="molecule type" value="Genomic_DNA"/>
</dbReference>
<dbReference type="GO" id="GO:0006457">
    <property type="term" value="P:protein folding"/>
    <property type="evidence" value="ECO:0007669"/>
    <property type="project" value="TreeGrafter"/>
</dbReference>
<keyword evidence="5" id="KW-1185">Reference proteome</keyword>
<evidence type="ECO:0000313" key="4">
    <source>
        <dbReference type="EMBL" id="KAK1417216.1"/>
    </source>
</evidence>
<dbReference type="SUPFAM" id="SSF63491">
    <property type="entry name" value="BAG domain"/>
    <property type="match status" value="1"/>
</dbReference>
<evidence type="ECO:0000256" key="1">
    <source>
        <dbReference type="ARBA" id="ARBA00022860"/>
    </source>
</evidence>
<dbReference type="PANTHER" id="PTHR33322">
    <property type="entry name" value="BAG DOMAIN CONTAINING PROTEIN, EXPRESSED"/>
    <property type="match status" value="1"/>
</dbReference>
<keyword evidence="1" id="KW-0112">Calmodulin-binding</keyword>
<dbReference type="InterPro" id="IPR040400">
    <property type="entry name" value="BAG5/6/7/8"/>
</dbReference>
<keyword evidence="2" id="KW-0143">Chaperone</keyword>
<feature type="domain" description="BAG" evidence="3">
    <location>
        <begin position="23"/>
        <end position="100"/>
    </location>
</feature>
<dbReference type="CDD" id="cd23767">
    <property type="entry name" value="IQCD"/>
    <property type="match status" value="1"/>
</dbReference>
<comment type="caution">
    <text evidence="4">The sequence shown here is derived from an EMBL/GenBank/DDBJ whole genome shotgun (WGS) entry which is preliminary data.</text>
</comment>
<dbReference type="GO" id="GO:0009506">
    <property type="term" value="C:plasmodesma"/>
    <property type="evidence" value="ECO:0007669"/>
    <property type="project" value="TreeGrafter"/>
</dbReference>
<name>A0AAD8K976_TARER</name>
<dbReference type="Pfam" id="PF02179">
    <property type="entry name" value="BAG"/>
    <property type="match status" value="1"/>
</dbReference>
<dbReference type="InterPro" id="IPR003103">
    <property type="entry name" value="BAG_domain"/>
</dbReference>
<dbReference type="InterPro" id="IPR000048">
    <property type="entry name" value="IQ_motif_EF-hand-BS"/>
</dbReference>
<dbReference type="Pfam" id="PF00612">
    <property type="entry name" value="IQ"/>
    <property type="match status" value="1"/>
</dbReference>
<dbReference type="SMART" id="SM00015">
    <property type="entry name" value="IQ"/>
    <property type="match status" value="1"/>
</dbReference>
<dbReference type="GO" id="GO:0051087">
    <property type="term" value="F:protein-folding chaperone binding"/>
    <property type="evidence" value="ECO:0007669"/>
    <property type="project" value="InterPro"/>
</dbReference>
<dbReference type="PANTHER" id="PTHR33322:SF4">
    <property type="entry name" value="BAG DOMAIN CONTAINING PROTEIN, EXPRESSED"/>
    <property type="match status" value="1"/>
</dbReference>
<evidence type="ECO:0000256" key="2">
    <source>
        <dbReference type="ARBA" id="ARBA00023186"/>
    </source>
</evidence>
<sequence length="207" mass="24219">MDSAALKIQKVFRGFMVRKNVKKIVSIRNEVSEIERRVNDIEFVNSIRRDGKERLRVNETIMCLVLKLDSIRSFDWGVKELRKMVTKKAIALQDKVDSIAQVGIFCVNRMQANLMQPSNFLKFEAEGTRLGRVHALSTISNQELIKITSIERSNHDHTLLPKTDELTSKHALKNRRLVTKKSRHVDHWLPKIHEDYYGPKHHRPRHH</sequence>